<dbReference type="PANTHER" id="PTHR12537:SF12">
    <property type="entry name" value="MATERNAL PROTEIN PUMILIO"/>
    <property type="match status" value="1"/>
</dbReference>
<dbReference type="SMART" id="SM00025">
    <property type="entry name" value="Pumilio"/>
    <property type="match status" value="8"/>
</dbReference>
<evidence type="ECO:0000256" key="1">
    <source>
        <dbReference type="ARBA" id="ARBA00022737"/>
    </source>
</evidence>
<feature type="compositionally biased region" description="Polar residues" evidence="3">
    <location>
        <begin position="1"/>
        <end position="17"/>
    </location>
</feature>
<dbReference type="InterPro" id="IPR011989">
    <property type="entry name" value="ARM-like"/>
</dbReference>
<evidence type="ECO:0000313" key="5">
    <source>
        <dbReference type="EMBL" id="KAL3800465.1"/>
    </source>
</evidence>
<dbReference type="AlphaFoldDB" id="A0ABD3QJN3"/>
<dbReference type="Proteomes" id="UP001516023">
    <property type="component" value="Unassembled WGS sequence"/>
</dbReference>
<evidence type="ECO:0000256" key="2">
    <source>
        <dbReference type="PROSITE-ProRule" id="PRU00317"/>
    </source>
</evidence>
<evidence type="ECO:0000259" key="4">
    <source>
        <dbReference type="PROSITE" id="PS50303"/>
    </source>
</evidence>
<accession>A0ABD3QJN3</accession>
<feature type="repeat" description="Pumilio" evidence="2">
    <location>
        <begin position="436"/>
        <end position="471"/>
    </location>
</feature>
<feature type="domain" description="PUM-HD" evidence="4">
    <location>
        <begin position="215"/>
        <end position="584"/>
    </location>
</feature>
<name>A0ABD3QJN3_9STRA</name>
<feature type="repeat" description="Pumilio" evidence="2">
    <location>
        <begin position="472"/>
        <end position="509"/>
    </location>
</feature>
<dbReference type="PANTHER" id="PTHR12537">
    <property type="entry name" value="RNA BINDING PROTEIN PUMILIO-RELATED"/>
    <property type="match status" value="1"/>
</dbReference>
<dbReference type="Pfam" id="PF00806">
    <property type="entry name" value="PUF"/>
    <property type="match status" value="8"/>
</dbReference>
<feature type="repeat" description="Pumilio" evidence="2">
    <location>
        <begin position="311"/>
        <end position="347"/>
    </location>
</feature>
<dbReference type="EMBL" id="JABMIG020000032">
    <property type="protein sequence ID" value="KAL3800465.1"/>
    <property type="molecule type" value="Genomic_DNA"/>
</dbReference>
<feature type="repeat" description="Pumilio" evidence="2">
    <location>
        <begin position="522"/>
        <end position="558"/>
    </location>
</feature>
<protein>
    <recommendedName>
        <fullName evidence="4">PUM-HD domain-containing protein</fullName>
    </recommendedName>
</protein>
<dbReference type="InterPro" id="IPR016024">
    <property type="entry name" value="ARM-type_fold"/>
</dbReference>
<feature type="region of interest" description="Disordered" evidence="3">
    <location>
        <begin position="190"/>
        <end position="224"/>
    </location>
</feature>
<feature type="region of interest" description="Disordered" evidence="3">
    <location>
        <begin position="1"/>
        <end position="36"/>
    </location>
</feature>
<sequence length="596" mass="65899">MDASNTSSLKMSTSANMTTASISTSDTPSTPPMDGSCRSGMVPPQYVEMLPESCGHTVQEQQHVAPPPLPSQSCKHFSPQRAYHAIQDGFYPSWQCSGVMLPSPVVSPVPPGHPVLTPHNGHSPYPFTGIEYGYEYVPYGMPMFPPEAHVGYQLHPNPQAIAPHIYYHDHHLGGYTHYERVVSTGSIESQSYKANHRNSGTRRSPTKRDGGSVNSARSHLPKYHSHGEATYHESMTMFQFKGKIVEVAKEPDGSRFIQERLEHVLSPELQLVFDETVPRMKELWDDIYGNFILQKLLDVGTDEMKNTIGAALNGHVVELSTKVYGCRVLQKAFEVLDQETAAKLIMSLSGSIRDCIYDKNGNHVIQKAVMVLSSHAKASQDRGEVPSTGVQSGLNVIIDEIVLHTEGLSKHSYGCRVVQRMVEKCIDPQKSRILDSIMKCHLSLLDDQYGNYVIQRAIAFGRPSDRNAIFSTVTSNGNILMLSKEKHASNVVESMLKTGSREECTKLVQAMLSCSYEEDGGEVRNAVVSMAGDRFANYVLKTALDVLEEGEQRDKLFHALVPSLDALGINPYAKHIVSRIHTYLQRPEAVAASCSD</sequence>
<dbReference type="Gene3D" id="1.25.10.10">
    <property type="entry name" value="Leucine-rich Repeat Variant"/>
    <property type="match status" value="1"/>
</dbReference>
<dbReference type="PROSITE" id="PS50302">
    <property type="entry name" value="PUM"/>
    <property type="match status" value="7"/>
</dbReference>
<gene>
    <name evidence="5" type="ORF">HJC23_011702</name>
</gene>
<evidence type="ECO:0000313" key="6">
    <source>
        <dbReference type="Proteomes" id="UP001516023"/>
    </source>
</evidence>
<feature type="repeat" description="Pumilio" evidence="2">
    <location>
        <begin position="239"/>
        <end position="274"/>
    </location>
</feature>
<feature type="compositionally biased region" description="Low complexity" evidence="3">
    <location>
        <begin position="18"/>
        <end position="28"/>
    </location>
</feature>
<dbReference type="PROSITE" id="PS50303">
    <property type="entry name" value="PUM_HD"/>
    <property type="match status" value="1"/>
</dbReference>
<comment type="caution">
    <text evidence="5">The sequence shown here is derived from an EMBL/GenBank/DDBJ whole genome shotgun (WGS) entry which is preliminary data.</text>
</comment>
<dbReference type="InterPro" id="IPR001313">
    <property type="entry name" value="Pumilio_RNA-bd_rpt"/>
</dbReference>
<evidence type="ECO:0000256" key="3">
    <source>
        <dbReference type="SAM" id="MobiDB-lite"/>
    </source>
</evidence>
<feature type="repeat" description="Pumilio" evidence="2">
    <location>
        <begin position="400"/>
        <end position="435"/>
    </location>
</feature>
<proteinExistence type="predicted"/>
<dbReference type="SUPFAM" id="SSF48371">
    <property type="entry name" value="ARM repeat"/>
    <property type="match status" value="1"/>
</dbReference>
<reference evidence="5 6" key="1">
    <citation type="journal article" date="2020" name="G3 (Bethesda)">
        <title>Improved Reference Genome for Cyclotella cryptica CCMP332, a Model for Cell Wall Morphogenesis, Salinity Adaptation, and Lipid Production in Diatoms (Bacillariophyta).</title>
        <authorList>
            <person name="Roberts W.R."/>
            <person name="Downey K.M."/>
            <person name="Ruck E.C."/>
            <person name="Traller J.C."/>
            <person name="Alverson A.J."/>
        </authorList>
    </citation>
    <scope>NUCLEOTIDE SEQUENCE [LARGE SCALE GENOMIC DNA]</scope>
    <source>
        <strain evidence="5 6">CCMP332</strain>
    </source>
</reference>
<dbReference type="InterPro" id="IPR033133">
    <property type="entry name" value="PUM-HD"/>
</dbReference>
<keyword evidence="6" id="KW-1185">Reference proteome</keyword>
<feature type="repeat" description="Pumilio" evidence="2">
    <location>
        <begin position="275"/>
        <end position="310"/>
    </location>
</feature>
<organism evidence="5 6">
    <name type="scientific">Cyclotella cryptica</name>
    <dbReference type="NCBI Taxonomy" id="29204"/>
    <lineage>
        <taxon>Eukaryota</taxon>
        <taxon>Sar</taxon>
        <taxon>Stramenopiles</taxon>
        <taxon>Ochrophyta</taxon>
        <taxon>Bacillariophyta</taxon>
        <taxon>Coscinodiscophyceae</taxon>
        <taxon>Thalassiosirophycidae</taxon>
        <taxon>Stephanodiscales</taxon>
        <taxon>Stephanodiscaceae</taxon>
        <taxon>Cyclotella</taxon>
    </lineage>
</organism>
<dbReference type="InterPro" id="IPR033712">
    <property type="entry name" value="Pumilio_RNA-bd"/>
</dbReference>
<keyword evidence="1" id="KW-0677">Repeat</keyword>
<dbReference type="CDD" id="cd07920">
    <property type="entry name" value="Pumilio"/>
    <property type="match status" value="1"/>
</dbReference>